<dbReference type="RefSeq" id="WP_017741136.1">
    <property type="nucleotide sequence ID" value="NZ_KQ976355.1"/>
</dbReference>
<gene>
    <name evidence="1" type="ORF">WA1_50405</name>
</gene>
<dbReference type="OrthoDB" id="32195at2"/>
<dbReference type="EMBL" id="ANNX02000064">
    <property type="protein sequence ID" value="KYC34938.1"/>
    <property type="molecule type" value="Genomic_DNA"/>
</dbReference>
<dbReference type="GO" id="GO:0003676">
    <property type="term" value="F:nucleic acid binding"/>
    <property type="evidence" value="ECO:0007669"/>
    <property type="project" value="InterPro"/>
</dbReference>
<dbReference type="GO" id="GO:0008168">
    <property type="term" value="F:methyltransferase activity"/>
    <property type="evidence" value="ECO:0007669"/>
    <property type="project" value="InterPro"/>
</dbReference>
<sequence length="356" mass="40212">MQLSLFNPSANPNIDSQLPDRIGSLFKVPDFNKAEELENLAKGMTDSILRKKNPACGLQRPTKRRKLMANSMIEEGIKLETIQTWLYKMADAAKEGELDQSLRGITSKTQLETLHEMINWSPEKIGETFSSSSNQDKNKIETLSRANIYTERMARNAISALLQLHLPEETDPVRKRIAELELEIVGYKGRDYFPSPDPVVSLIVQLAEIKPGMKILEPSAGKGSICGKVLDLYPEVKLDVVEIDTTLRELLHLKGFNLVGTDFLQYHPKDPYSRIVMNPPFSDMVSHVDHAYECLEARGRLVTVLPENVFTSSKYKQFKEWIDQNATHIEKLPKDAFISSDNSTGVQTRIVAIAKR</sequence>
<reference evidence="1 2" key="1">
    <citation type="journal article" date="2013" name="Genome Biol. Evol.">
        <title>Genomes of Stigonematalean cyanobacteria (subsection V) and the evolution of oxygenic photosynthesis from prokaryotes to plastids.</title>
        <authorList>
            <person name="Dagan T."/>
            <person name="Roettger M."/>
            <person name="Stucken K."/>
            <person name="Landan G."/>
            <person name="Koch R."/>
            <person name="Major P."/>
            <person name="Gould S.B."/>
            <person name="Goremykin V.V."/>
            <person name="Rippka R."/>
            <person name="Tandeau de Marsac N."/>
            <person name="Gugger M."/>
            <person name="Lockhart P.J."/>
            <person name="Allen J.F."/>
            <person name="Brune I."/>
            <person name="Maus I."/>
            <person name="Puhler A."/>
            <person name="Martin W.F."/>
        </authorList>
    </citation>
    <scope>NUCLEOTIDE SEQUENCE [LARGE SCALE GENOMIC DNA]</scope>
    <source>
        <strain evidence="1 2">PCC 7110</strain>
    </source>
</reference>
<evidence type="ECO:0000313" key="1">
    <source>
        <dbReference type="EMBL" id="KYC34938.1"/>
    </source>
</evidence>
<dbReference type="InterPro" id="IPR029063">
    <property type="entry name" value="SAM-dependent_MTases_sf"/>
</dbReference>
<dbReference type="GO" id="GO:0032259">
    <property type="term" value="P:methylation"/>
    <property type="evidence" value="ECO:0007669"/>
    <property type="project" value="InterPro"/>
</dbReference>
<evidence type="ECO:0000313" key="2">
    <source>
        <dbReference type="Proteomes" id="UP000076925"/>
    </source>
</evidence>
<dbReference type="PROSITE" id="PS00092">
    <property type="entry name" value="N6_MTASE"/>
    <property type="match status" value="1"/>
</dbReference>
<proteinExistence type="predicted"/>
<dbReference type="Proteomes" id="UP000076925">
    <property type="component" value="Unassembled WGS sequence"/>
</dbReference>
<organism evidence="1 2">
    <name type="scientific">Scytonema hofmannii PCC 7110</name>
    <dbReference type="NCBI Taxonomy" id="128403"/>
    <lineage>
        <taxon>Bacteria</taxon>
        <taxon>Bacillati</taxon>
        <taxon>Cyanobacteriota</taxon>
        <taxon>Cyanophyceae</taxon>
        <taxon>Nostocales</taxon>
        <taxon>Scytonemataceae</taxon>
        <taxon>Scytonema</taxon>
    </lineage>
</organism>
<dbReference type="AlphaFoldDB" id="A0A139WR86"/>
<comment type="caution">
    <text evidence="1">The sequence shown here is derived from an EMBL/GenBank/DDBJ whole genome shotgun (WGS) entry which is preliminary data.</text>
</comment>
<dbReference type="InterPro" id="IPR002052">
    <property type="entry name" value="DNA_methylase_N6_adenine_CS"/>
</dbReference>
<keyword evidence="2" id="KW-1185">Reference proteome</keyword>
<protein>
    <submittedName>
        <fullName evidence="1">Uncharacterized protein</fullName>
    </submittedName>
</protein>
<dbReference type="STRING" id="128403.WA1_50405"/>
<dbReference type="Gene3D" id="3.40.50.150">
    <property type="entry name" value="Vaccinia Virus protein VP39"/>
    <property type="match status" value="1"/>
</dbReference>
<dbReference type="SUPFAM" id="SSF53335">
    <property type="entry name" value="S-adenosyl-L-methionine-dependent methyltransferases"/>
    <property type="match status" value="1"/>
</dbReference>
<name>A0A139WR86_9CYAN</name>
<accession>A0A139WR86</accession>